<dbReference type="AlphaFoldDB" id="A0A4R2GR55"/>
<dbReference type="InterPro" id="IPR000073">
    <property type="entry name" value="AB_hydrolase_1"/>
</dbReference>
<evidence type="ECO:0000256" key="11">
    <source>
        <dbReference type="ARBA" id="ARBA00047972"/>
    </source>
</evidence>
<evidence type="ECO:0000256" key="2">
    <source>
        <dbReference type="ARBA" id="ARBA00022801"/>
    </source>
</evidence>
<dbReference type="EMBL" id="SLWL01000012">
    <property type="protein sequence ID" value="TCO11473.1"/>
    <property type="molecule type" value="Genomic_DNA"/>
</dbReference>
<accession>A0A4R2GR55</accession>
<dbReference type="Pfam" id="PF12697">
    <property type="entry name" value="Abhydrolase_6"/>
    <property type="match status" value="1"/>
</dbReference>
<protein>
    <recommendedName>
        <fullName evidence="5">Palmitoyl-protein thioesterase ABHD10, mitochondrial</fullName>
        <ecNumber evidence="4">3.1.1.93</ecNumber>
        <ecNumber evidence="1">3.1.2.22</ecNumber>
    </recommendedName>
    <alternativeName>
        <fullName evidence="7">Acyl-protein thioesterase ABHD10</fullName>
    </alternativeName>
    <alternativeName>
        <fullName evidence="8">Alpha/beta hydrolase domain-containing protein 10</fullName>
    </alternativeName>
    <alternativeName>
        <fullName evidence="6">Mycophenolic acid acyl-glucuronide esterase, mitochondrial</fullName>
    </alternativeName>
</protein>
<evidence type="ECO:0000256" key="6">
    <source>
        <dbReference type="ARBA" id="ARBA00041520"/>
    </source>
</evidence>
<dbReference type="EC" id="3.1.2.22" evidence="1"/>
<evidence type="ECO:0000256" key="1">
    <source>
        <dbReference type="ARBA" id="ARBA00012423"/>
    </source>
</evidence>
<evidence type="ECO:0000313" key="14">
    <source>
        <dbReference type="Proteomes" id="UP000294881"/>
    </source>
</evidence>
<evidence type="ECO:0000256" key="8">
    <source>
        <dbReference type="ARBA" id="ARBA00042704"/>
    </source>
</evidence>
<dbReference type="PANTHER" id="PTHR16138">
    <property type="entry name" value="MYCOPHENOLIC ACID ACYL-GLUCURONIDE ESTERASE, MITOCHONDRIAL"/>
    <property type="match status" value="1"/>
</dbReference>
<dbReference type="OrthoDB" id="9813296at2"/>
<dbReference type="InterPro" id="IPR029058">
    <property type="entry name" value="AB_hydrolase_fold"/>
</dbReference>
<comment type="catalytic activity">
    <reaction evidence="10">
        <text>S-hexadecanoyl-L-cysteinyl-[protein] + H2O = L-cysteinyl-[protein] + hexadecanoate + H(+)</text>
        <dbReference type="Rhea" id="RHEA:19233"/>
        <dbReference type="Rhea" id="RHEA-COMP:10131"/>
        <dbReference type="Rhea" id="RHEA-COMP:11032"/>
        <dbReference type="ChEBI" id="CHEBI:7896"/>
        <dbReference type="ChEBI" id="CHEBI:15377"/>
        <dbReference type="ChEBI" id="CHEBI:15378"/>
        <dbReference type="ChEBI" id="CHEBI:29950"/>
        <dbReference type="ChEBI" id="CHEBI:74151"/>
        <dbReference type="EC" id="3.1.2.22"/>
    </reaction>
    <physiologicalReaction direction="left-to-right" evidence="10">
        <dbReference type="Rhea" id="RHEA:19234"/>
    </physiologicalReaction>
</comment>
<keyword evidence="2" id="KW-0378">Hydrolase</keyword>
<evidence type="ECO:0000256" key="5">
    <source>
        <dbReference type="ARBA" id="ARBA00039314"/>
    </source>
</evidence>
<proteinExistence type="predicted"/>
<dbReference type="PANTHER" id="PTHR16138:SF7">
    <property type="entry name" value="PALMITOYL-PROTEIN THIOESTERASE ABHD10, MITOCHONDRIAL"/>
    <property type="match status" value="1"/>
</dbReference>
<organism evidence="13 14">
    <name type="scientific">Camelimonas lactis</name>
    <dbReference type="NCBI Taxonomy" id="659006"/>
    <lineage>
        <taxon>Bacteria</taxon>
        <taxon>Pseudomonadati</taxon>
        <taxon>Pseudomonadota</taxon>
        <taxon>Alphaproteobacteria</taxon>
        <taxon>Hyphomicrobiales</taxon>
        <taxon>Chelatococcaceae</taxon>
        <taxon>Camelimonas</taxon>
    </lineage>
</organism>
<comment type="caution">
    <text evidence="13">The sequence shown here is derived from an EMBL/GenBank/DDBJ whole genome shotgun (WGS) entry which is preliminary data.</text>
</comment>
<dbReference type="RefSeq" id="WP_132008890.1">
    <property type="nucleotide sequence ID" value="NZ_JBHUNN010000002.1"/>
</dbReference>
<dbReference type="GO" id="GO:0102390">
    <property type="term" value="F:mycophenolic acid acyl-glucuronide esterase activity"/>
    <property type="evidence" value="ECO:0007669"/>
    <property type="project" value="UniProtKB-EC"/>
</dbReference>
<reference evidence="13 14" key="1">
    <citation type="submission" date="2019-03" db="EMBL/GenBank/DDBJ databases">
        <title>Genomic Encyclopedia of Type Strains, Phase IV (KMG-IV): sequencing the most valuable type-strain genomes for metagenomic binning, comparative biology and taxonomic classification.</title>
        <authorList>
            <person name="Goeker M."/>
        </authorList>
    </citation>
    <scope>NUCLEOTIDE SEQUENCE [LARGE SCALE GENOMIC DNA]</scope>
    <source>
        <strain evidence="13 14">DSM 22958</strain>
    </source>
</reference>
<dbReference type="GO" id="GO:0008474">
    <property type="term" value="F:palmitoyl-(protein) hydrolase activity"/>
    <property type="evidence" value="ECO:0007669"/>
    <property type="project" value="UniProtKB-EC"/>
</dbReference>
<evidence type="ECO:0000256" key="9">
    <source>
        <dbReference type="ARBA" id="ARBA00046047"/>
    </source>
</evidence>
<feature type="domain" description="AB hydrolase-1" evidence="12">
    <location>
        <begin position="47"/>
        <end position="244"/>
    </location>
</feature>
<keyword evidence="14" id="KW-1185">Reference proteome</keyword>
<evidence type="ECO:0000256" key="7">
    <source>
        <dbReference type="ARBA" id="ARBA00042645"/>
    </source>
</evidence>
<evidence type="ECO:0000256" key="3">
    <source>
        <dbReference type="ARBA" id="ARBA00022946"/>
    </source>
</evidence>
<name>A0A4R2GR55_9HYPH</name>
<sequence>MTVEAPEFLEVGDGDAARRIAFRRRAGSGPTVIWLGGFRSDMLATKASALDAAAAACGGAFLRFDYGGHGESGGRFEDLCVTAWLEDALAVINRFGGGRPVLVGSSMGGWIALLVARELARQGKAPGAMVLIAPAVDFTEKLMWPAMPEDARQAVLRDGVWLRPSEYSDEPYPITRKLIEDGAGHSLLDAPIDPGCPVHILQGMEDPDVPWRHARHVFEALPGVNVNLTFIKDGDHRLSRPQDIALLTRVVDAMRAGV</sequence>
<evidence type="ECO:0000256" key="10">
    <source>
        <dbReference type="ARBA" id="ARBA00047409"/>
    </source>
</evidence>
<keyword evidence="3" id="KW-0809">Transit peptide</keyword>
<evidence type="ECO:0000313" key="13">
    <source>
        <dbReference type="EMBL" id="TCO11473.1"/>
    </source>
</evidence>
<dbReference type="Gene3D" id="3.40.50.1820">
    <property type="entry name" value="alpha/beta hydrolase"/>
    <property type="match status" value="1"/>
</dbReference>
<evidence type="ECO:0000256" key="4">
    <source>
        <dbReference type="ARBA" id="ARBA00039132"/>
    </source>
</evidence>
<gene>
    <name evidence="13" type="ORF">EV666_11261</name>
</gene>
<evidence type="ECO:0000259" key="12">
    <source>
        <dbReference type="Pfam" id="PF12697"/>
    </source>
</evidence>
<dbReference type="EC" id="3.1.1.93" evidence="4"/>
<comment type="function">
    <text evidence="9">Acts as an acyl-protein thioesterase that hydrolyzes fatty acids from acylated residues in proteins. Regulates the mitochondrial S-depalmitoylation of the nucleophilic active site residue of peroxiredoxin-5/PRDX5, a key antioxidant protein, therefore modulating mitochondrial antioxidant ability. Also catalyzes the deglucuronidation of mycophenolic acid acyl-glucuronide, an active metabolite of the immunosuppressant drug mycophenolate.</text>
</comment>
<comment type="catalytic activity">
    <reaction evidence="11">
        <text>mycophenolic acid O-acyl-beta-D-glucuronide + H2O = mycophenolate + D-glucuronate + H(+)</text>
        <dbReference type="Rhea" id="RHEA:34179"/>
        <dbReference type="ChEBI" id="CHEBI:15377"/>
        <dbReference type="ChEBI" id="CHEBI:15378"/>
        <dbReference type="ChEBI" id="CHEBI:58720"/>
        <dbReference type="ChEBI" id="CHEBI:62932"/>
        <dbReference type="ChEBI" id="CHEBI:66982"/>
        <dbReference type="EC" id="3.1.1.93"/>
    </reaction>
    <physiologicalReaction direction="left-to-right" evidence="11">
        <dbReference type="Rhea" id="RHEA:34180"/>
    </physiologicalReaction>
</comment>
<dbReference type="InterPro" id="IPR052382">
    <property type="entry name" value="ABHD10_acyl-thioesterase"/>
</dbReference>
<dbReference type="SUPFAM" id="SSF53474">
    <property type="entry name" value="alpha/beta-Hydrolases"/>
    <property type="match status" value="1"/>
</dbReference>
<dbReference type="Proteomes" id="UP000294881">
    <property type="component" value="Unassembled WGS sequence"/>
</dbReference>